<dbReference type="PIRSF" id="PIRSF000390">
    <property type="entry name" value="PLP_StrS"/>
    <property type="match status" value="1"/>
</dbReference>
<dbReference type="PANTHER" id="PTHR30244">
    <property type="entry name" value="TRANSAMINASE"/>
    <property type="match status" value="1"/>
</dbReference>
<evidence type="ECO:0008006" key="6">
    <source>
        <dbReference type="Google" id="ProtNLM"/>
    </source>
</evidence>
<dbReference type="EMBL" id="PFAV01000033">
    <property type="protein sequence ID" value="PIR91481.1"/>
    <property type="molecule type" value="Genomic_DNA"/>
</dbReference>
<dbReference type="Gene3D" id="3.40.640.10">
    <property type="entry name" value="Type I PLP-dependent aspartate aminotransferase-like (Major domain)"/>
    <property type="match status" value="1"/>
</dbReference>
<dbReference type="InterPro" id="IPR015424">
    <property type="entry name" value="PyrdxlP-dep_Trfase"/>
</dbReference>
<dbReference type="InterPro" id="IPR000653">
    <property type="entry name" value="DegT/StrS_aminotransferase"/>
</dbReference>
<sequence length="425" mass="47800">MVKLVCFQDKVMAVFTSLSPNTERDDLWLAWQMLFKPWQWQKGQGVLELENYFKNWLPVSRAFAFSSGRACLYAILQAIGVTSGDEVLLQAYTCVVVPNPIIWLGAKPVFVDCQDDFTMSVEDLEKKITAQSKAIIIQHTFGCPSAIEAIMALAKRHNLLVIEDCAHSLGGQYQGQALGAFGDISFFSFGRDKIISSVFGGIVATNNLALAEKIKQWQNNLTYSSYGWILRQIAHPLVLFFVKKTYYALSLGKFLVTLIKQLGLISRAVSLAERQGGKPVFISRKMSNALAVLALHQLKKAARFNAHRQKIAALYDRELVGLPGVRLPQFRGDNVYLRYTICLDKAKFLISQAKKQGIELGCWYDWPVAPRDTNLDKVFYTWGSCPTAEKLAKRSVNLPTNIQTSEKDAMKVVQFIKQNIIKQNI</sequence>
<name>A0A2H0UXB4_9BACT</name>
<dbReference type="InterPro" id="IPR015422">
    <property type="entry name" value="PyrdxlP-dep_Trfase_small"/>
</dbReference>
<dbReference type="AlphaFoldDB" id="A0A2H0UXB4"/>
<dbReference type="GO" id="GO:0008483">
    <property type="term" value="F:transaminase activity"/>
    <property type="evidence" value="ECO:0007669"/>
    <property type="project" value="TreeGrafter"/>
</dbReference>
<dbReference type="GO" id="GO:0030170">
    <property type="term" value="F:pyridoxal phosphate binding"/>
    <property type="evidence" value="ECO:0007669"/>
    <property type="project" value="TreeGrafter"/>
</dbReference>
<evidence type="ECO:0000256" key="2">
    <source>
        <dbReference type="PIRSR" id="PIRSR000390-2"/>
    </source>
</evidence>
<evidence type="ECO:0000313" key="4">
    <source>
        <dbReference type="EMBL" id="PIR91481.1"/>
    </source>
</evidence>
<dbReference type="Pfam" id="PF01041">
    <property type="entry name" value="DegT_DnrJ_EryC1"/>
    <property type="match status" value="2"/>
</dbReference>
<dbReference type="Proteomes" id="UP000228906">
    <property type="component" value="Unassembled WGS sequence"/>
</dbReference>
<dbReference type="InterPro" id="IPR015421">
    <property type="entry name" value="PyrdxlP-dep_Trfase_major"/>
</dbReference>
<evidence type="ECO:0000313" key="5">
    <source>
        <dbReference type="Proteomes" id="UP000228906"/>
    </source>
</evidence>
<dbReference type="SUPFAM" id="SSF53383">
    <property type="entry name" value="PLP-dependent transferases"/>
    <property type="match status" value="1"/>
</dbReference>
<accession>A0A2H0UXB4</accession>
<dbReference type="PANTHER" id="PTHR30244:SF34">
    <property type="entry name" value="DTDP-4-AMINO-4,6-DIDEOXYGALACTOSE TRANSAMINASE"/>
    <property type="match status" value="1"/>
</dbReference>
<organism evidence="4 5">
    <name type="scientific">bacterium (Candidatus Gribaldobacteria) CG10_big_fil_rev_8_21_14_0_10_41_12</name>
    <dbReference type="NCBI Taxonomy" id="2014277"/>
    <lineage>
        <taxon>Bacteria</taxon>
        <taxon>Candidatus Gribaldobacteria</taxon>
    </lineage>
</organism>
<keyword evidence="2 3" id="KW-0663">Pyridoxal phosphate</keyword>
<gene>
    <name evidence="4" type="ORF">COU03_01965</name>
</gene>
<comment type="similarity">
    <text evidence="3">Belongs to the DegT/DnrJ/EryC1 family.</text>
</comment>
<evidence type="ECO:0000256" key="1">
    <source>
        <dbReference type="PIRSR" id="PIRSR000390-1"/>
    </source>
</evidence>
<evidence type="ECO:0000256" key="3">
    <source>
        <dbReference type="RuleBase" id="RU004508"/>
    </source>
</evidence>
<dbReference type="Gene3D" id="3.90.1150.10">
    <property type="entry name" value="Aspartate Aminotransferase, domain 1"/>
    <property type="match status" value="1"/>
</dbReference>
<feature type="active site" description="Proton acceptor" evidence="1">
    <location>
        <position position="193"/>
    </location>
</feature>
<feature type="modified residue" description="N6-(pyridoxal phosphate)lysine" evidence="2">
    <location>
        <position position="193"/>
    </location>
</feature>
<comment type="caution">
    <text evidence="4">The sequence shown here is derived from an EMBL/GenBank/DDBJ whole genome shotgun (WGS) entry which is preliminary data.</text>
</comment>
<reference evidence="5" key="1">
    <citation type="submission" date="2017-09" db="EMBL/GenBank/DDBJ databases">
        <title>Depth-based differentiation of microbial function through sediment-hosted aquifers and enrichment of novel symbionts in the deep terrestrial subsurface.</title>
        <authorList>
            <person name="Probst A.J."/>
            <person name="Ladd B."/>
            <person name="Jarett J.K."/>
            <person name="Geller-Mcgrath D.E."/>
            <person name="Sieber C.M.K."/>
            <person name="Emerson J.B."/>
            <person name="Anantharaman K."/>
            <person name="Thomas B.C."/>
            <person name="Malmstrom R."/>
            <person name="Stieglmeier M."/>
            <person name="Klingl A."/>
            <person name="Woyke T."/>
            <person name="Ryan C.M."/>
            <person name="Banfield J.F."/>
        </authorList>
    </citation>
    <scope>NUCLEOTIDE SEQUENCE [LARGE SCALE GENOMIC DNA]</scope>
</reference>
<dbReference type="GO" id="GO:0000271">
    <property type="term" value="P:polysaccharide biosynthetic process"/>
    <property type="evidence" value="ECO:0007669"/>
    <property type="project" value="TreeGrafter"/>
</dbReference>
<protein>
    <recommendedName>
        <fullName evidence="6">DegT/DnrJ/EryC1/StrS aminotransferase</fullName>
    </recommendedName>
</protein>
<proteinExistence type="inferred from homology"/>